<dbReference type="AlphaFoldDB" id="A0A183AL75"/>
<dbReference type="EMBL" id="UZAN01044965">
    <property type="protein sequence ID" value="VDP81810.1"/>
    <property type="molecule type" value="Genomic_DNA"/>
</dbReference>
<evidence type="ECO:0000256" key="1">
    <source>
        <dbReference type="SAM" id="MobiDB-lite"/>
    </source>
</evidence>
<organism evidence="4">
    <name type="scientific">Echinostoma caproni</name>
    <dbReference type="NCBI Taxonomy" id="27848"/>
    <lineage>
        <taxon>Eukaryota</taxon>
        <taxon>Metazoa</taxon>
        <taxon>Spiralia</taxon>
        <taxon>Lophotrochozoa</taxon>
        <taxon>Platyhelminthes</taxon>
        <taxon>Trematoda</taxon>
        <taxon>Digenea</taxon>
        <taxon>Plagiorchiida</taxon>
        <taxon>Echinostomata</taxon>
        <taxon>Echinostomatoidea</taxon>
        <taxon>Echinostomatidae</taxon>
        <taxon>Echinostoma</taxon>
    </lineage>
</organism>
<dbReference type="WBParaSite" id="ECPE_0000772901-mRNA-1">
    <property type="protein sequence ID" value="ECPE_0000772901-mRNA-1"/>
    <property type="gene ID" value="ECPE_0000772901"/>
</dbReference>
<feature type="region of interest" description="Disordered" evidence="1">
    <location>
        <begin position="254"/>
        <end position="275"/>
    </location>
</feature>
<dbReference type="Proteomes" id="UP000272942">
    <property type="component" value="Unassembled WGS sequence"/>
</dbReference>
<reference evidence="2 3" key="2">
    <citation type="submission" date="2018-11" db="EMBL/GenBank/DDBJ databases">
        <authorList>
            <consortium name="Pathogen Informatics"/>
        </authorList>
    </citation>
    <scope>NUCLEOTIDE SEQUENCE [LARGE SCALE GENOMIC DNA]</scope>
    <source>
        <strain evidence="2 3">Egypt</strain>
    </source>
</reference>
<reference evidence="4" key="1">
    <citation type="submission" date="2016-06" db="UniProtKB">
        <authorList>
            <consortium name="WormBaseParasite"/>
        </authorList>
    </citation>
    <scope>IDENTIFICATION</scope>
</reference>
<evidence type="ECO:0000313" key="2">
    <source>
        <dbReference type="EMBL" id="VDP81810.1"/>
    </source>
</evidence>
<proteinExistence type="predicted"/>
<dbReference type="OrthoDB" id="6228492at2759"/>
<evidence type="ECO:0000313" key="4">
    <source>
        <dbReference type="WBParaSite" id="ECPE_0000772901-mRNA-1"/>
    </source>
</evidence>
<keyword evidence="3" id="KW-1185">Reference proteome</keyword>
<name>A0A183AL75_9TREM</name>
<protein>
    <submittedName>
        <fullName evidence="4">Yippee domain-containing protein</fullName>
    </submittedName>
</protein>
<evidence type="ECO:0000313" key="3">
    <source>
        <dbReference type="Proteomes" id="UP000272942"/>
    </source>
</evidence>
<sequence length="275" mass="31994">MQLICGYHHQIHHPGHRAQCSYGIVHEVRELVLHRHPFCSRCNSHFRTQNAFIDHWYKPNTSCPSPFLLTRFNEDTHDVNEVPPDHIIEIRCGTCGVHIDRVTPVFTNGHYALPKTLRRKRKRIGNGHIITYPTVFEQFRDFLHSWSRLCVNHAYLHMDGNRSGCSSECTLMIRFVIIDKSKVITVPSFVNESDDLLLQFCLEECQRLFNYLKLFRTGRKALLRQTKLTLKELCEMTKMDSSFCKINPSCCKKSPTTDPIPSTSKQNQPTPFFMS</sequence>
<accession>A0A183AL75</accession>
<gene>
    <name evidence="2" type="ORF">ECPE_LOCUS7710</name>
</gene>